<name>A0A382IXS8_9ZZZZ</name>
<dbReference type="NCBIfam" id="TIGR02968">
    <property type="entry name" value="succ_dehyd_anc"/>
    <property type="match status" value="1"/>
</dbReference>
<comment type="function">
    <text evidence="2">Membrane-anchoring subunit of succinate dehydrogenase (SDH).</text>
</comment>
<comment type="pathway">
    <text evidence="4">Carbohydrate metabolism; tricarboxylic acid cycle.</text>
</comment>
<evidence type="ECO:0000256" key="13">
    <source>
        <dbReference type="ARBA" id="ARBA00022989"/>
    </source>
</evidence>
<feature type="transmembrane region" description="Helical" evidence="16">
    <location>
        <begin position="50"/>
        <end position="68"/>
    </location>
</feature>
<keyword evidence="6" id="KW-1003">Cell membrane</keyword>
<dbReference type="UniPathway" id="UPA00223"/>
<evidence type="ECO:0000256" key="14">
    <source>
        <dbReference type="ARBA" id="ARBA00023004"/>
    </source>
</evidence>
<evidence type="ECO:0000256" key="12">
    <source>
        <dbReference type="ARBA" id="ARBA00022982"/>
    </source>
</evidence>
<evidence type="ECO:0000256" key="9">
    <source>
        <dbReference type="ARBA" id="ARBA00022617"/>
    </source>
</evidence>
<keyword evidence="15 16" id="KW-0472">Membrane</keyword>
<comment type="cofactor">
    <cofactor evidence="1">
        <name>heme</name>
        <dbReference type="ChEBI" id="CHEBI:30413"/>
    </cofactor>
</comment>
<evidence type="ECO:0000256" key="2">
    <source>
        <dbReference type="ARBA" id="ARBA00004050"/>
    </source>
</evidence>
<keyword evidence="13 16" id="KW-1133">Transmembrane helix</keyword>
<evidence type="ECO:0000256" key="15">
    <source>
        <dbReference type="ARBA" id="ARBA00023136"/>
    </source>
</evidence>
<evidence type="ECO:0000256" key="10">
    <source>
        <dbReference type="ARBA" id="ARBA00022692"/>
    </source>
</evidence>
<keyword evidence="7" id="KW-0997">Cell inner membrane</keyword>
<feature type="transmembrane region" description="Helical" evidence="16">
    <location>
        <begin position="89"/>
        <end position="109"/>
    </location>
</feature>
<dbReference type="GO" id="GO:0017004">
    <property type="term" value="P:cytochrome complex assembly"/>
    <property type="evidence" value="ECO:0007669"/>
    <property type="project" value="TreeGrafter"/>
</dbReference>
<dbReference type="SUPFAM" id="SSF81343">
    <property type="entry name" value="Fumarate reductase respiratory complex transmembrane subunits"/>
    <property type="match status" value="1"/>
</dbReference>
<dbReference type="PANTHER" id="PTHR38689">
    <property type="entry name" value="SUCCINATE DEHYDROGENASE HYDROPHOBIC MEMBRANE ANCHOR SUBUNIT"/>
    <property type="match status" value="1"/>
</dbReference>
<keyword evidence="5" id="KW-0813">Transport</keyword>
<sequence length="151" mass="16164">MVRTDFSAVAGDRILVGCSGCCLVSLLSWLNNASGLDSAKDGTGHWWAQRITAVVLVPLGLWFAISLLGMPNADYSAVRSWLAEPLNSILMILLIVSVLHHSQLGIQVVVEDYVHDDRVKVLVLSLSKILHIALAVAATYSIISVLLGSAS</sequence>
<dbReference type="AlphaFoldDB" id="A0A382IXS8"/>
<evidence type="ECO:0000256" key="1">
    <source>
        <dbReference type="ARBA" id="ARBA00001971"/>
    </source>
</evidence>
<dbReference type="GO" id="GO:0046872">
    <property type="term" value="F:metal ion binding"/>
    <property type="evidence" value="ECO:0007669"/>
    <property type="project" value="UniProtKB-KW"/>
</dbReference>
<dbReference type="EMBL" id="UINC01070223">
    <property type="protein sequence ID" value="SVC04205.1"/>
    <property type="molecule type" value="Genomic_DNA"/>
</dbReference>
<feature type="transmembrane region" description="Helical" evidence="16">
    <location>
        <begin position="12"/>
        <end position="30"/>
    </location>
</feature>
<dbReference type="Gene3D" id="1.20.1300.10">
    <property type="entry name" value="Fumarate reductase/succinate dehydrogenase, transmembrane subunit"/>
    <property type="match status" value="1"/>
</dbReference>
<reference evidence="17" key="1">
    <citation type="submission" date="2018-05" db="EMBL/GenBank/DDBJ databases">
        <authorList>
            <person name="Lanie J.A."/>
            <person name="Ng W.-L."/>
            <person name="Kazmierczak K.M."/>
            <person name="Andrzejewski T.M."/>
            <person name="Davidsen T.M."/>
            <person name="Wayne K.J."/>
            <person name="Tettelin H."/>
            <person name="Glass J.I."/>
            <person name="Rusch D."/>
            <person name="Podicherti R."/>
            <person name="Tsui H.-C.T."/>
            <person name="Winkler M.E."/>
        </authorList>
    </citation>
    <scope>NUCLEOTIDE SEQUENCE</scope>
</reference>
<evidence type="ECO:0000256" key="5">
    <source>
        <dbReference type="ARBA" id="ARBA00022448"/>
    </source>
</evidence>
<dbReference type="GO" id="GO:0009055">
    <property type="term" value="F:electron transfer activity"/>
    <property type="evidence" value="ECO:0007669"/>
    <property type="project" value="TreeGrafter"/>
</dbReference>
<evidence type="ECO:0000256" key="4">
    <source>
        <dbReference type="ARBA" id="ARBA00005163"/>
    </source>
</evidence>
<evidence type="ECO:0000256" key="16">
    <source>
        <dbReference type="SAM" id="Phobius"/>
    </source>
</evidence>
<keyword evidence="9" id="KW-0349">Heme</keyword>
<keyword evidence="14" id="KW-0408">Iron</keyword>
<dbReference type="CDD" id="cd03495">
    <property type="entry name" value="SQR_TypeC_SdhD_like"/>
    <property type="match status" value="1"/>
</dbReference>
<keyword evidence="11" id="KW-0479">Metal-binding</keyword>
<evidence type="ECO:0000256" key="11">
    <source>
        <dbReference type="ARBA" id="ARBA00022723"/>
    </source>
</evidence>
<evidence type="ECO:0000256" key="6">
    <source>
        <dbReference type="ARBA" id="ARBA00022475"/>
    </source>
</evidence>
<accession>A0A382IXS8</accession>
<keyword evidence="8" id="KW-0816">Tricarboxylic acid cycle</keyword>
<dbReference type="InterPro" id="IPR014312">
    <property type="entry name" value="Succ_DH_anchor"/>
</dbReference>
<evidence type="ECO:0000256" key="7">
    <source>
        <dbReference type="ARBA" id="ARBA00022519"/>
    </source>
</evidence>
<organism evidence="17">
    <name type="scientific">marine metagenome</name>
    <dbReference type="NCBI Taxonomy" id="408172"/>
    <lineage>
        <taxon>unclassified sequences</taxon>
        <taxon>metagenomes</taxon>
        <taxon>ecological metagenomes</taxon>
    </lineage>
</organism>
<keyword evidence="12" id="KW-0249">Electron transport</keyword>
<evidence type="ECO:0000313" key="17">
    <source>
        <dbReference type="EMBL" id="SVC04205.1"/>
    </source>
</evidence>
<keyword evidence="10 16" id="KW-0812">Transmembrane</keyword>
<protein>
    <recommendedName>
        <fullName evidence="18">Succinate dehydrogenase hydrophobic membrane anchor subunit</fullName>
    </recommendedName>
</protein>
<comment type="subcellular location">
    <subcellularLocation>
        <location evidence="3">Cell inner membrane</location>
        <topology evidence="3">Multi-pass membrane protein</topology>
    </subcellularLocation>
</comment>
<evidence type="ECO:0000256" key="8">
    <source>
        <dbReference type="ARBA" id="ARBA00022532"/>
    </source>
</evidence>
<evidence type="ECO:0000256" key="3">
    <source>
        <dbReference type="ARBA" id="ARBA00004429"/>
    </source>
</evidence>
<evidence type="ECO:0008006" key="18">
    <source>
        <dbReference type="Google" id="ProtNLM"/>
    </source>
</evidence>
<dbReference type="PANTHER" id="PTHR38689:SF1">
    <property type="entry name" value="SUCCINATE DEHYDROGENASE HYDROPHOBIC MEMBRANE ANCHOR SUBUNIT"/>
    <property type="match status" value="1"/>
</dbReference>
<feature type="transmembrane region" description="Helical" evidence="16">
    <location>
        <begin position="129"/>
        <end position="150"/>
    </location>
</feature>
<dbReference type="InterPro" id="IPR034804">
    <property type="entry name" value="SQR/QFR_C/D"/>
</dbReference>
<gene>
    <name evidence="17" type="ORF">METZ01_LOCUS257059</name>
</gene>
<proteinExistence type="predicted"/>
<dbReference type="InterPro" id="IPR000701">
    <property type="entry name" value="SuccDH_FuR_B_TM-su"/>
</dbReference>
<dbReference type="GO" id="GO:0020037">
    <property type="term" value="F:heme binding"/>
    <property type="evidence" value="ECO:0007669"/>
    <property type="project" value="InterPro"/>
</dbReference>
<dbReference type="GO" id="GO:0005886">
    <property type="term" value="C:plasma membrane"/>
    <property type="evidence" value="ECO:0007669"/>
    <property type="project" value="UniProtKB-SubCell"/>
</dbReference>
<dbReference type="GO" id="GO:0006099">
    <property type="term" value="P:tricarboxylic acid cycle"/>
    <property type="evidence" value="ECO:0007669"/>
    <property type="project" value="UniProtKB-UniPathway"/>
</dbReference>
<dbReference type="Pfam" id="PF01127">
    <property type="entry name" value="Sdh_cyt"/>
    <property type="match status" value="1"/>
</dbReference>